<evidence type="ECO:0000256" key="1">
    <source>
        <dbReference type="ARBA" id="ARBA00004141"/>
    </source>
</evidence>
<dbReference type="PROSITE" id="PS50850">
    <property type="entry name" value="MFS"/>
    <property type="match status" value="1"/>
</dbReference>
<evidence type="ECO:0000259" key="7">
    <source>
        <dbReference type="PROSITE" id="PS50850"/>
    </source>
</evidence>
<protein>
    <recommendedName>
        <fullName evidence="7">Major facilitator superfamily (MFS) profile domain-containing protein</fullName>
    </recommendedName>
</protein>
<dbReference type="Proteomes" id="UP001345827">
    <property type="component" value="Unassembled WGS sequence"/>
</dbReference>
<feature type="transmembrane region" description="Helical" evidence="6">
    <location>
        <begin position="7"/>
        <end position="33"/>
    </location>
</feature>
<organism evidence="8 9">
    <name type="scientific">Vermiconidia calcicola</name>
    <dbReference type="NCBI Taxonomy" id="1690605"/>
    <lineage>
        <taxon>Eukaryota</taxon>
        <taxon>Fungi</taxon>
        <taxon>Dikarya</taxon>
        <taxon>Ascomycota</taxon>
        <taxon>Pezizomycotina</taxon>
        <taxon>Dothideomycetes</taxon>
        <taxon>Dothideomycetidae</taxon>
        <taxon>Mycosphaerellales</taxon>
        <taxon>Extremaceae</taxon>
        <taxon>Vermiconidia</taxon>
    </lineage>
</organism>
<evidence type="ECO:0000256" key="3">
    <source>
        <dbReference type="ARBA" id="ARBA00022692"/>
    </source>
</evidence>
<dbReference type="InterPro" id="IPR020846">
    <property type="entry name" value="MFS_dom"/>
</dbReference>
<dbReference type="EMBL" id="JAXLQG010000003">
    <property type="protein sequence ID" value="KAK5542476.1"/>
    <property type="molecule type" value="Genomic_DNA"/>
</dbReference>
<comment type="similarity">
    <text evidence="2">Belongs to the major facilitator superfamily. Sugar transporter (TC 2.A.1.1) family.</text>
</comment>
<dbReference type="PANTHER" id="PTHR48022:SF38">
    <property type="entry name" value="MAJOR FACILITATOR SUPERFAMILY (MFS) PROFILE DOMAIN-CONTAINING PROTEIN-RELATED"/>
    <property type="match status" value="1"/>
</dbReference>
<keyword evidence="5 6" id="KW-0472">Membrane</keyword>
<feature type="domain" description="Major facilitator superfamily (MFS) profile" evidence="7">
    <location>
        <begin position="11"/>
        <end position="116"/>
    </location>
</feature>
<keyword evidence="9" id="KW-1185">Reference proteome</keyword>
<dbReference type="GO" id="GO:0005351">
    <property type="term" value="F:carbohydrate:proton symporter activity"/>
    <property type="evidence" value="ECO:0007669"/>
    <property type="project" value="TreeGrafter"/>
</dbReference>
<dbReference type="Gene3D" id="1.20.1250.20">
    <property type="entry name" value="MFS general substrate transporter like domains"/>
    <property type="match status" value="1"/>
</dbReference>
<dbReference type="PANTHER" id="PTHR48022">
    <property type="entry name" value="PLASTIDIC GLUCOSE TRANSPORTER 4"/>
    <property type="match status" value="1"/>
</dbReference>
<evidence type="ECO:0000256" key="6">
    <source>
        <dbReference type="SAM" id="Phobius"/>
    </source>
</evidence>
<evidence type="ECO:0000256" key="4">
    <source>
        <dbReference type="ARBA" id="ARBA00022989"/>
    </source>
</evidence>
<name>A0AAV9QID4_9PEZI</name>
<feature type="transmembrane region" description="Helical" evidence="6">
    <location>
        <begin position="53"/>
        <end position="74"/>
    </location>
</feature>
<evidence type="ECO:0000256" key="5">
    <source>
        <dbReference type="ARBA" id="ARBA00023136"/>
    </source>
</evidence>
<feature type="transmembrane region" description="Helical" evidence="6">
    <location>
        <begin position="86"/>
        <end position="104"/>
    </location>
</feature>
<dbReference type="Pfam" id="PF00083">
    <property type="entry name" value="Sugar_tr"/>
    <property type="match status" value="1"/>
</dbReference>
<dbReference type="InterPro" id="IPR036259">
    <property type="entry name" value="MFS_trans_sf"/>
</dbReference>
<dbReference type="GO" id="GO:0016020">
    <property type="term" value="C:membrane"/>
    <property type="evidence" value="ECO:0007669"/>
    <property type="project" value="UniProtKB-SubCell"/>
</dbReference>
<comment type="subcellular location">
    <subcellularLocation>
        <location evidence="1">Membrane</location>
        <topology evidence="1">Multi-pass membrane protein</topology>
    </subcellularLocation>
</comment>
<accession>A0AAV9QID4</accession>
<dbReference type="InterPro" id="IPR005828">
    <property type="entry name" value="MFS_sugar_transport-like"/>
</dbReference>
<sequence>METYSAYNVAVILFAAFGSLFAGYGLSVIVSTVGQPTWYSSLDLEPTSSHTTAIIGAANGVFFAGGFFGCLVAAYTVEKLGRLNGLRLAAVIGIIGAAIQTAAINQGMVSRHSAAA</sequence>
<keyword evidence="4 6" id="KW-1133">Transmembrane helix</keyword>
<evidence type="ECO:0000256" key="2">
    <source>
        <dbReference type="ARBA" id="ARBA00010992"/>
    </source>
</evidence>
<keyword evidence="3 6" id="KW-0812">Transmembrane</keyword>
<evidence type="ECO:0000313" key="8">
    <source>
        <dbReference type="EMBL" id="KAK5542476.1"/>
    </source>
</evidence>
<comment type="caution">
    <text evidence="8">The sequence shown here is derived from an EMBL/GenBank/DDBJ whole genome shotgun (WGS) entry which is preliminary data.</text>
</comment>
<dbReference type="SUPFAM" id="SSF103473">
    <property type="entry name" value="MFS general substrate transporter"/>
    <property type="match status" value="1"/>
</dbReference>
<dbReference type="AlphaFoldDB" id="A0AAV9QID4"/>
<gene>
    <name evidence="8" type="ORF">LTR25_002362</name>
</gene>
<proteinExistence type="inferred from homology"/>
<reference evidence="8 9" key="1">
    <citation type="submission" date="2023-06" db="EMBL/GenBank/DDBJ databases">
        <title>Black Yeasts Isolated from many extreme environments.</title>
        <authorList>
            <person name="Coleine C."/>
            <person name="Stajich J.E."/>
            <person name="Selbmann L."/>
        </authorList>
    </citation>
    <scope>NUCLEOTIDE SEQUENCE [LARGE SCALE GENOMIC DNA]</scope>
    <source>
        <strain evidence="8 9">CCFEE 5887</strain>
    </source>
</reference>
<evidence type="ECO:0000313" key="9">
    <source>
        <dbReference type="Proteomes" id="UP001345827"/>
    </source>
</evidence>
<dbReference type="InterPro" id="IPR050360">
    <property type="entry name" value="MFS_Sugar_Transporters"/>
</dbReference>